<dbReference type="InterPro" id="IPR004369">
    <property type="entry name" value="Prolyl-tRNA_editing_YbaK/EbsC"/>
</dbReference>
<accession>A0A161SSJ6</accession>
<dbReference type="Proteomes" id="UP000076490">
    <property type="component" value="Unassembled WGS sequence"/>
</dbReference>
<evidence type="ECO:0000256" key="1">
    <source>
        <dbReference type="ARBA" id="ARBA00009798"/>
    </source>
</evidence>
<dbReference type="GO" id="GO:0006412">
    <property type="term" value="P:translation"/>
    <property type="evidence" value="ECO:0007669"/>
    <property type="project" value="UniProtKB-KW"/>
</dbReference>
<protein>
    <recommendedName>
        <fullName evidence="4">Cys-tRNA(Pro)/Cys-tRNA(Cys) deacylase</fullName>
        <ecNumber evidence="4">4.2.-.-</ecNumber>
    </recommendedName>
</protein>
<keyword evidence="2 4" id="KW-0648">Protein biosynthesis</keyword>
<evidence type="ECO:0000313" key="6">
    <source>
        <dbReference type="EMBL" id="KZE38490.1"/>
    </source>
</evidence>
<dbReference type="AlphaFoldDB" id="A0A161SSJ6"/>
<comment type="similarity">
    <text evidence="1 4">Belongs to the prolyl-tRNA editing family. YbaK/EbsC subfamily.</text>
</comment>
<proteinExistence type="inferred from homology"/>
<dbReference type="Gene3D" id="3.90.960.10">
    <property type="entry name" value="YbaK/aminoacyl-tRNA synthetase-associated domain"/>
    <property type="match status" value="1"/>
</dbReference>
<dbReference type="EMBL" id="LQNT01000009">
    <property type="protein sequence ID" value="KZE38490.1"/>
    <property type="molecule type" value="Genomic_DNA"/>
</dbReference>
<dbReference type="RefSeq" id="WP_063180037.1">
    <property type="nucleotide sequence ID" value="NZ_LQNT01000009.1"/>
</dbReference>
<evidence type="ECO:0000256" key="3">
    <source>
        <dbReference type="ARBA" id="ARBA00023239"/>
    </source>
</evidence>
<dbReference type="GO" id="GO:0002161">
    <property type="term" value="F:aminoacyl-tRNA deacylase activity"/>
    <property type="evidence" value="ECO:0007669"/>
    <property type="project" value="InterPro"/>
</dbReference>
<dbReference type="SUPFAM" id="SSF55826">
    <property type="entry name" value="YbaK/ProRS associated domain"/>
    <property type="match status" value="1"/>
</dbReference>
<name>A0A161SSJ6_9BACL</name>
<feature type="domain" description="YbaK/aminoacyl-tRNA synthetase-associated" evidence="5">
    <location>
        <begin position="40"/>
        <end position="149"/>
    </location>
</feature>
<reference evidence="6 7" key="1">
    <citation type="submission" date="2016-01" db="EMBL/GenBank/DDBJ databases">
        <title>Whole genome sequencing of Bhargavaea cecembensis T14.</title>
        <authorList>
            <person name="Hong K.W."/>
        </authorList>
    </citation>
    <scope>NUCLEOTIDE SEQUENCE [LARGE SCALE GENOMIC DNA]</scope>
    <source>
        <strain evidence="6 7">T14</strain>
    </source>
</reference>
<gene>
    <name evidence="6" type="ORF">AV656_06180</name>
</gene>
<evidence type="ECO:0000256" key="2">
    <source>
        <dbReference type="ARBA" id="ARBA00022917"/>
    </source>
</evidence>
<dbReference type="EC" id="4.2.-.-" evidence="4"/>
<evidence type="ECO:0000259" key="5">
    <source>
        <dbReference type="Pfam" id="PF04073"/>
    </source>
</evidence>
<dbReference type="InterPro" id="IPR007214">
    <property type="entry name" value="YbaK/aa-tRNA-synth-assoc-dom"/>
</dbReference>
<comment type="caution">
    <text evidence="6">The sequence shown here is derived from an EMBL/GenBank/DDBJ whole genome shotgun (WGS) entry which is preliminary data.</text>
</comment>
<evidence type="ECO:0000313" key="7">
    <source>
        <dbReference type="Proteomes" id="UP000076490"/>
    </source>
</evidence>
<evidence type="ECO:0000256" key="4">
    <source>
        <dbReference type="PIRNR" id="PIRNR006181"/>
    </source>
</evidence>
<dbReference type="PANTHER" id="PTHR30411">
    <property type="entry name" value="CYTOPLASMIC PROTEIN"/>
    <property type="match status" value="1"/>
</dbReference>
<dbReference type="Pfam" id="PF04073">
    <property type="entry name" value="tRNA_edit"/>
    <property type="match status" value="1"/>
</dbReference>
<dbReference type="CDD" id="cd00002">
    <property type="entry name" value="YbaK_deacylase"/>
    <property type="match status" value="1"/>
</dbReference>
<keyword evidence="3 4" id="KW-0456">Lyase</keyword>
<dbReference type="InterPro" id="IPR036754">
    <property type="entry name" value="YbaK/aa-tRNA-synt-asso_dom_sf"/>
</dbReference>
<dbReference type="PANTHER" id="PTHR30411:SF0">
    <property type="entry name" value="CYS-TRNA(PRO)_CYS-TRNA(CYS) DEACYLASE YBAK"/>
    <property type="match status" value="1"/>
</dbReference>
<dbReference type="OrthoDB" id="9809296at2"/>
<sequence>MGKKDKVQKTNAVRILDRQKAEYELIEYDTDDGQLDGVSVAEKTGQAEETVYKTLVATAGTGKYFVFIIPVAEELDLKKAAKAAGEKKIEMLHLRDLTDVTGYVRGGCSPVGMKKDFPTFIDESAQALGRMIVSAGKRGLQMKLEPDALAMAANAVFAPLRK</sequence>
<dbReference type="PIRSF" id="PIRSF006181">
    <property type="entry name" value="EbsC_YbaK"/>
    <property type="match status" value="1"/>
</dbReference>
<organism evidence="6 7">
    <name type="scientific">Bhargavaea cecembensis</name>
    <dbReference type="NCBI Taxonomy" id="394098"/>
    <lineage>
        <taxon>Bacteria</taxon>
        <taxon>Bacillati</taxon>
        <taxon>Bacillota</taxon>
        <taxon>Bacilli</taxon>
        <taxon>Bacillales</taxon>
        <taxon>Caryophanaceae</taxon>
        <taxon>Bhargavaea</taxon>
    </lineage>
</organism>
<dbReference type="GO" id="GO:0016829">
    <property type="term" value="F:lyase activity"/>
    <property type="evidence" value="ECO:0007669"/>
    <property type="project" value="UniProtKB-KW"/>
</dbReference>
<dbReference type="NCBIfam" id="TIGR00011">
    <property type="entry name" value="YbaK_EbsC"/>
    <property type="match status" value="1"/>
</dbReference>